<evidence type="ECO:0000313" key="1">
    <source>
        <dbReference type="EMBL" id="GAG84033.1"/>
    </source>
</evidence>
<accession>X1BIW8</accession>
<proteinExistence type="predicted"/>
<dbReference type="EMBL" id="BART01017951">
    <property type="protein sequence ID" value="GAG84033.1"/>
    <property type="molecule type" value="Genomic_DNA"/>
</dbReference>
<sequence>MSEIRFEMRKVEEKREKTYHKGSIYDPIIDQFLESGHDLVEISVEERKASYMVTQLTKRIEKRELDIVASRGGGFVYLEKKTSEPV</sequence>
<gene>
    <name evidence="1" type="ORF">S01H4_33997</name>
</gene>
<organism evidence="1">
    <name type="scientific">marine sediment metagenome</name>
    <dbReference type="NCBI Taxonomy" id="412755"/>
    <lineage>
        <taxon>unclassified sequences</taxon>
        <taxon>metagenomes</taxon>
        <taxon>ecological metagenomes</taxon>
    </lineage>
</organism>
<reference evidence="1" key="1">
    <citation type="journal article" date="2014" name="Front. Microbiol.">
        <title>High frequency of phylogenetically diverse reductive dehalogenase-homologous genes in deep subseafloor sedimentary metagenomes.</title>
        <authorList>
            <person name="Kawai M."/>
            <person name="Futagami T."/>
            <person name="Toyoda A."/>
            <person name="Takaki Y."/>
            <person name="Nishi S."/>
            <person name="Hori S."/>
            <person name="Arai W."/>
            <person name="Tsubouchi T."/>
            <person name="Morono Y."/>
            <person name="Uchiyama I."/>
            <person name="Ito T."/>
            <person name="Fujiyama A."/>
            <person name="Inagaki F."/>
            <person name="Takami H."/>
        </authorList>
    </citation>
    <scope>NUCLEOTIDE SEQUENCE</scope>
    <source>
        <strain evidence="1">Expedition CK06-06</strain>
    </source>
</reference>
<comment type="caution">
    <text evidence="1">The sequence shown here is derived from an EMBL/GenBank/DDBJ whole genome shotgun (WGS) entry which is preliminary data.</text>
</comment>
<protein>
    <submittedName>
        <fullName evidence="1">Uncharacterized protein</fullName>
    </submittedName>
</protein>
<name>X1BIW8_9ZZZZ</name>
<dbReference type="AlphaFoldDB" id="X1BIW8"/>